<dbReference type="GO" id="GO:0031412">
    <property type="term" value="P:gas vesicle organization"/>
    <property type="evidence" value="ECO:0007669"/>
    <property type="project" value="InterPro"/>
</dbReference>
<proteinExistence type="inferred from homology"/>
<keyword evidence="5" id="KW-1185">Reference proteome</keyword>
<evidence type="ECO:0000313" key="4">
    <source>
        <dbReference type="EMBL" id="RSD11683.1"/>
    </source>
</evidence>
<keyword evidence="1" id="KW-0304">Gas vesicle</keyword>
<dbReference type="AlphaFoldDB" id="A0A3R9DZG0"/>
<reference evidence="4 5" key="1">
    <citation type="submission" date="2018-12" db="EMBL/GenBank/DDBJ databases">
        <title>Amycolatopsis eburnea sp. nov. actinomycete associate with arbuscular mycorrhiza fungal spore.</title>
        <authorList>
            <person name="Lumyong S."/>
            <person name="Chaiya L."/>
        </authorList>
    </citation>
    <scope>NUCLEOTIDE SEQUENCE [LARGE SCALE GENOMIC DNA]</scope>
    <source>
        <strain evidence="4 5">GLM-1</strain>
    </source>
</reference>
<evidence type="ECO:0000256" key="2">
    <source>
        <dbReference type="ARBA" id="ARBA00035108"/>
    </source>
</evidence>
<sequence>MTEVASETALYVYGIVPADVETDTDARGVGDPPAAVTTVRGERVAALVSEVSRDRPLGRPEDLTAHAGLLDAAAAEVPVLPLRFGAVLPDENAVAEELLKANEDEFAAALAELEGKAQYVVKARYVEKAVLGEILDENAELARLRDEIRDKPEDATRDQRIALGEQIGNAITAKRTADTQRMAEALNALGVEISPREPTHEEEAVHLACLAETAKQADLEAAVEELAQDWRGRVEVRLLGPLAAYDFVVTQRPEE</sequence>
<evidence type="ECO:0000313" key="5">
    <source>
        <dbReference type="Proteomes" id="UP000267081"/>
    </source>
</evidence>
<dbReference type="PANTHER" id="PTHR36852:SF1">
    <property type="entry name" value="PROTEIN GVPL 2"/>
    <property type="match status" value="1"/>
</dbReference>
<organism evidence="4 5">
    <name type="scientific">Amycolatopsis eburnea</name>
    <dbReference type="NCBI Taxonomy" id="2267691"/>
    <lineage>
        <taxon>Bacteria</taxon>
        <taxon>Bacillati</taxon>
        <taxon>Actinomycetota</taxon>
        <taxon>Actinomycetes</taxon>
        <taxon>Pseudonocardiales</taxon>
        <taxon>Pseudonocardiaceae</taxon>
        <taxon>Amycolatopsis</taxon>
    </lineage>
</organism>
<comment type="similarity">
    <text evidence="3">Belongs to the gas vesicle GvpF/GvpL family.</text>
</comment>
<dbReference type="GO" id="GO:0031411">
    <property type="term" value="C:gas vesicle"/>
    <property type="evidence" value="ECO:0007669"/>
    <property type="project" value="UniProtKB-SubCell"/>
</dbReference>
<protein>
    <submittedName>
        <fullName evidence="4">GvpL/GvpF family gas vesicle protein</fullName>
    </submittedName>
</protein>
<evidence type="ECO:0000256" key="3">
    <source>
        <dbReference type="ARBA" id="ARBA00035643"/>
    </source>
</evidence>
<comment type="caution">
    <text evidence="4">The sequence shown here is derived from an EMBL/GenBank/DDBJ whole genome shotgun (WGS) entry which is preliminary data.</text>
</comment>
<comment type="subcellular location">
    <subcellularLocation>
        <location evidence="2">Gas vesicle</location>
    </subcellularLocation>
</comment>
<name>A0A3R9DZG0_9PSEU</name>
<evidence type="ECO:0000256" key="1">
    <source>
        <dbReference type="ARBA" id="ARBA00022987"/>
    </source>
</evidence>
<dbReference type="EMBL" id="RSEC01000059">
    <property type="protein sequence ID" value="RSD11683.1"/>
    <property type="molecule type" value="Genomic_DNA"/>
</dbReference>
<dbReference type="OrthoDB" id="3867411at2"/>
<dbReference type="InterPro" id="IPR009430">
    <property type="entry name" value="GvpL/GvpF"/>
</dbReference>
<accession>A0A3R9DZG0</accession>
<dbReference type="PANTHER" id="PTHR36852">
    <property type="entry name" value="PROTEIN GVPL 2"/>
    <property type="match status" value="1"/>
</dbReference>
<dbReference type="Proteomes" id="UP000267081">
    <property type="component" value="Unassembled WGS sequence"/>
</dbReference>
<dbReference type="Pfam" id="PF06386">
    <property type="entry name" value="GvpL_GvpF"/>
    <property type="match status" value="1"/>
</dbReference>
<gene>
    <name evidence="4" type="ORF">EIY87_33480</name>
</gene>